<dbReference type="Proteomes" id="UP000478052">
    <property type="component" value="Unassembled WGS sequence"/>
</dbReference>
<gene>
    <name evidence="1" type="ORF">FWK35_00016577</name>
</gene>
<name>A0A6G0YDV9_APHCR</name>
<organism evidence="1 2">
    <name type="scientific">Aphis craccivora</name>
    <name type="common">Cowpea aphid</name>
    <dbReference type="NCBI Taxonomy" id="307492"/>
    <lineage>
        <taxon>Eukaryota</taxon>
        <taxon>Metazoa</taxon>
        <taxon>Ecdysozoa</taxon>
        <taxon>Arthropoda</taxon>
        <taxon>Hexapoda</taxon>
        <taxon>Insecta</taxon>
        <taxon>Pterygota</taxon>
        <taxon>Neoptera</taxon>
        <taxon>Paraneoptera</taxon>
        <taxon>Hemiptera</taxon>
        <taxon>Sternorrhyncha</taxon>
        <taxon>Aphidomorpha</taxon>
        <taxon>Aphidoidea</taxon>
        <taxon>Aphididae</taxon>
        <taxon>Aphidini</taxon>
        <taxon>Aphis</taxon>
        <taxon>Aphis</taxon>
    </lineage>
</organism>
<evidence type="ECO:0000313" key="1">
    <source>
        <dbReference type="EMBL" id="KAF0754088.1"/>
    </source>
</evidence>
<dbReference type="AlphaFoldDB" id="A0A6G0YDV9"/>
<reference evidence="1 2" key="1">
    <citation type="submission" date="2019-08" db="EMBL/GenBank/DDBJ databases">
        <title>Whole genome of Aphis craccivora.</title>
        <authorList>
            <person name="Voronova N.V."/>
            <person name="Shulinski R.S."/>
            <person name="Bandarenka Y.V."/>
            <person name="Zhorov D.G."/>
            <person name="Warner D."/>
        </authorList>
    </citation>
    <scope>NUCLEOTIDE SEQUENCE [LARGE SCALE GENOMIC DNA]</scope>
    <source>
        <strain evidence="1">180601</strain>
        <tissue evidence="1">Whole Body</tissue>
    </source>
</reference>
<sequence>MRRENLEPRRCINNYKNVERKANKHDISERNLVCQEQFKLLGENIIDISISESRRLAAIKHNEKIGISHRILTRLIHVVCCLGNKSWLSGDMMNEKAH</sequence>
<comment type="caution">
    <text evidence="1">The sequence shown here is derived from an EMBL/GenBank/DDBJ whole genome shotgun (WGS) entry which is preliminary data.</text>
</comment>
<evidence type="ECO:0000313" key="2">
    <source>
        <dbReference type="Proteomes" id="UP000478052"/>
    </source>
</evidence>
<accession>A0A6G0YDV9</accession>
<dbReference type="OrthoDB" id="6591897at2759"/>
<keyword evidence="2" id="KW-1185">Reference proteome</keyword>
<dbReference type="EMBL" id="VUJU01004523">
    <property type="protein sequence ID" value="KAF0754088.1"/>
    <property type="molecule type" value="Genomic_DNA"/>
</dbReference>
<protein>
    <submittedName>
        <fullName evidence="1">Zinc finger MYM-type protein 1-like</fullName>
    </submittedName>
</protein>
<proteinExistence type="predicted"/>